<proteinExistence type="predicted"/>
<dbReference type="OrthoDB" id="6336996at2759"/>
<evidence type="ECO:0000313" key="3">
    <source>
        <dbReference type="EMBL" id="KAF0313791.1"/>
    </source>
</evidence>
<organism evidence="3 4">
    <name type="scientific">Amphibalanus amphitrite</name>
    <name type="common">Striped barnacle</name>
    <name type="synonym">Balanus amphitrite</name>
    <dbReference type="NCBI Taxonomy" id="1232801"/>
    <lineage>
        <taxon>Eukaryota</taxon>
        <taxon>Metazoa</taxon>
        <taxon>Ecdysozoa</taxon>
        <taxon>Arthropoda</taxon>
        <taxon>Crustacea</taxon>
        <taxon>Multicrustacea</taxon>
        <taxon>Cirripedia</taxon>
        <taxon>Thoracica</taxon>
        <taxon>Thoracicalcarea</taxon>
        <taxon>Balanomorpha</taxon>
        <taxon>Balanoidea</taxon>
        <taxon>Balanidae</taxon>
        <taxon>Amphibalaninae</taxon>
        <taxon>Amphibalanus</taxon>
    </lineage>
</organism>
<dbReference type="Pfam" id="PF00059">
    <property type="entry name" value="Lectin_C"/>
    <property type="match status" value="1"/>
</dbReference>
<dbReference type="PANTHER" id="PTHR22803">
    <property type="entry name" value="MANNOSE, PHOSPHOLIPASE, LECTIN RECEPTOR RELATED"/>
    <property type="match status" value="1"/>
</dbReference>
<feature type="chain" id="PRO_5025586980" evidence="1">
    <location>
        <begin position="24"/>
        <end position="207"/>
    </location>
</feature>
<feature type="signal peptide" evidence="1">
    <location>
        <begin position="1"/>
        <end position="23"/>
    </location>
</feature>
<dbReference type="InterPro" id="IPR016187">
    <property type="entry name" value="CTDL_fold"/>
</dbReference>
<dbReference type="InterPro" id="IPR050111">
    <property type="entry name" value="C-type_lectin/snaclec_domain"/>
</dbReference>
<evidence type="ECO:0000313" key="4">
    <source>
        <dbReference type="Proteomes" id="UP000440578"/>
    </source>
</evidence>
<dbReference type="Proteomes" id="UP000440578">
    <property type="component" value="Unassembled WGS sequence"/>
</dbReference>
<evidence type="ECO:0000256" key="1">
    <source>
        <dbReference type="SAM" id="SignalP"/>
    </source>
</evidence>
<reference evidence="3 4" key="1">
    <citation type="submission" date="2019-07" db="EMBL/GenBank/DDBJ databases">
        <title>Draft genome assembly of a fouling barnacle, Amphibalanus amphitrite (Darwin, 1854): The first reference genome for Thecostraca.</title>
        <authorList>
            <person name="Kim W."/>
        </authorList>
    </citation>
    <scope>NUCLEOTIDE SEQUENCE [LARGE SCALE GENOMIC DNA]</scope>
    <source>
        <strain evidence="3">SNU_AA5</strain>
        <tissue evidence="3">Soma without cirri and trophi</tissue>
    </source>
</reference>
<dbReference type="SUPFAM" id="SSF56436">
    <property type="entry name" value="C-type lectin-like"/>
    <property type="match status" value="1"/>
</dbReference>
<keyword evidence="1" id="KW-0732">Signal</keyword>
<dbReference type="SMART" id="SM00034">
    <property type="entry name" value="CLECT"/>
    <property type="match status" value="1"/>
</dbReference>
<dbReference type="AlphaFoldDB" id="A0A6A4XGB0"/>
<accession>A0A6A4XGB0</accession>
<gene>
    <name evidence="3" type="primary">LEC3_5</name>
    <name evidence="3" type="ORF">FJT64_015678</name>
</gene>
<protein>
    <submittedName>
        <fullName evidence="3">Lectin BRA-3</fullName>
    </submittedName>
</protein>
<dbReference type="Gene3D" id="3.10.100.10">
    <property type="entry name" value="Mannose-Binding Protein A, subunit A"/>
    <property type="match status" value="1"/>
</dbReference>
<keyword evidence="4" id="KW-1185">Reference proteome</keyword>
<evidence type="ECO:0000259" key="2">
    <source>
        <dbReference type="PROSITE" id="PS50041"/>
    </source>
</evidence>
<dbReference type="InterPro" id="IPR016186">
    <property type="entry name" value="C-type_lectin-like/link_sf"/>
</dbReference>
<dbReference type="EMBL" id="VIIS01000071">
    <property type="protein sequence ID" value="KAF0313791.1"/>
    <property type="molecule type" value="Genomic_DNA"/>
</dbReference>
<dbReference type="InterPro" id="IPR001304">
    <property type="entry name" value="C-type_lectin-like"/>
</dbReference>
<name>A0A6A4XGB0_AMPAM</name>
<dbReference type="PROSITE" id="PS50041">
    <property type="entry name" value="C_TYPE_LECTIN_2"/>
    <property type="match status" value="1"/>
</dbReference>
<sequence>MTFSSGALMVACVAAAILCPSSASPAIGLGEPSVSVSDPGVTLQVTGLREIIAEVVAAALDQHDSTHEPQGCRNTCPGNFIPCAGQCYSRLSTQVNHAQAERDCLALHAHLAVPRSRTENLCVAGLAGHENIWLGITDSAEEGVFRGPGGRAVTISDGYVWASGQPDNWRDQEDCVEIRKVSEGYRFAEWNDDNCVATKKLPMCQLL</sequence>
<feature type="domain" description="C-type lectin" evidence="2">
    <location>
        <begin position="83"/>
        <end position="195"/>
    </location>
</feature>
<comment type="caution">
    <text evidence="3">The sequence shown here is derived from an EMBL/GenBank/DDBJ whole genome shotgun (WGS) entry which is preliminary data.</text>
</comment>